<gene>
    <name evidence="5" type="ORF">V1264_005128</name>
</gene>
<dbReference type="EMBL" id="JBAMIC010000014">
    <property type="protein sequence ID" value="KAK7095762.1"/>
    <property type="molecule type" value="Genomic_DNA"/>
</dbReference>
<keyword evidence="3" id="KW-0732">Signal</keyword>
<feature type="domain" description="Antistasin-like" evidence="4">
    <location>
        <begin position="178"/>
        <end position="203"/>
    </location>
</feature>
<evidence type="ECO:0000313" key="5">
    <source>
        <dbReference type="EMBL" id="KAK7095762.1"/>
    </source>
</evidence>
<dbReference type="Proteomes" id="UP001374579">
    <property type="component" value="Unassembled WGS sequence"/>
</dbReference>
<protein>
    <recommendedName>
        <fullName evidence="4">Antistasin-like domain-containing protein</fullName>
    </recommendedName>
</protein>
<keyword evidence="2" id="KW-0722">Serine protease inhibitor</keyword>
<comment type="caution">
    <text evidence="5">The sequence shown here is derived from an EMBL/GenBank/DDBJ whole genome shotgun (WGS) entry which is preliminary data.</text>
</comment>
<keyword evidence="1" id="KW-0646">Protease inhibitor</keyword>
<organism evidence="5 6">
    <name type="scientific">Littorina saxatilis</name>
    <dbReference type="NCBI Taxonomy" id="31220"/>
    <lineage>
        <taxon>Eukaryota</taxon>
        <taxon>Metazoa</taxon>
        <taxon>Spiralia</taxon>
        <taxon>Lophotrochozoa</taxon>
        <taxon>Mollusca</taxon>
        <taxon>Gastropoda</taxon>
        <taxon>Caenogastropoda</taxon>
        <taxon>Littorinimorpha</taxon>
        <taxon>Littorinoidea</taxon>
        <taxon>Littorinidae</taxon>
        <taxon>Littorina</taxon>
    </lineage>
</organism>
<feature type="domain" description="Antistasin-like" evidence="4">
    <location>
        <begin position="135"/>
        <end position="160"/>
    </location>
</feature>
<name>A0AAN9G5L7_9CAEN</name>
<dbReference type="AlphaFoldDB" id="A0AAN9G5L7"/>
<dbReference type="Gene3D" id="2.10.22.10">
    <property type="entry name" value="Antistasin, domain 1"/>
    <property type="match status" value="5"/>
</dbReference>
<dbReference type="Pfam" id="PF02822">
    <property type="entry name" value="Antistasin"/>
    <property type="match status" value="2"/>
</dbReference>
<dbReference type="InterPro" id="IPR011061">
    <property type="entry name" value="Hirudin/antistatin"/>
</dbReference>
<evidence type="ECO:0000256" key="3">
    <source>
        <dbReference type="SAM" id="SignalP"/>
    </source>
</evidence>
<dbReference type="GO" id="GO:0004867">
    <property type="term" value="F:serine-type endopeptidase inhibitor activity"/>
    <property type="evidence" value="ECO:0007669"/>
    <property type="project" value="UniProtKB-KW"/>
</dbReference>
<reference evidence="5 6" key="1">
    <citation type="submission" date="2024-02" db="EMBL/GenBank/DDBJ databases">
        <title>Chromosome-scale genome assembly of the rough periwinkle Littorina saxatilis.</title>
        <authorList>
            <person name="De Jode A."/>
            <person name="Faria R."/>
            <person name="Formenti G."/>
            <person name="Sims Y."/>
            <person name="Smith T.P."/>
            <person name="Tracey A."/>
            <person name="Wood J.M.D."/>
            <person name="Zagrodzka Z.B."/>
            <person name="Johannesson K."/>
            <person name="Butlin R.K."/>
            <person name="Leder E.H."/>
        </authorList>
    </citation>
    <scope>NUCLEOTIDE SEQUENCE [LARGE SCALE GENOMIC DNA]</scope>
    <source>
        <strain evidence="5">Snail1</strain>
        <tissue evidence="5">Muscle</tissue>
    </source>
</reference>
<proteinExistence type="predicted"/>
<keyword evidence="6" id="KW-1185">Reference proteome</keyword>
<dbReference type="SUPFAM" id="SSF57262">
    <property type="entry name" value="Leech antihemostatic proteins"/>
    <property type="match status" value="4"/>
</dbReference>
<evidence type="ECO:0000313" key="6">
    <source>
        <dbReference type="Proteomes" id="UP001374579"/>
    </source>
</evidence>
<dbReference type="InterPro" id="IPR004094">
    <property type="entry name" value="Antistasin-like"/>
</dbReference>
<feature type="domain" description="Antistasin-like" evidence="4">
    <location>
        <begin position="94"/>
        <end position="119"/>
    </location>
</feature>
<evidence type="ECO:0000256" key="2">
    <source>
        <dbReference type="ARBA" id="ARBA00022900"/>
    </source>
</evidence>
<dbReference type="PROSITE" id="PS51252">
    <property type="entry name" value="ANTISTASIN"/>
    <property type="match status" value="3"/>
</dbReference>
<feature type="signal peptide" evidence="3">
    <location>
        <begin position="1"/>
        <end position="23"/>
    </location>
</feature>
<evidence type="ECO:0000256" key="1">
    <source>
        <dbReference type="ARBA" id="ARBA00022690"/>
    </source>
</evidence>
<accession>A0AAN9G5L7</accession>
<evidence type="ECO:0000259" key="4">
    <source>
        <dbReference type="PROSITE" id="PS51252"/>
    </source>
</evidence>
<feature type="chain" id="PRO_5042938481" description="Antistasin-like domain-containing protein" evidence="3">
    <location>
        <begin position="24"/>
        <end position="264"/>
    </location>
</feature>
<sequence>MEGKQLIVCCVALLGVCITVCQGDGDPDPRQLEDSLPPVQGCPACTEYCRYGRELGPNGCLSCQCRKEASHFKEAPIYGRPLIHPSPYQQRSQCPPLLCKNYCNFGRVKTDDGCDTCKCNSEPSFQAPVGRQLPCPTSRCKNFCFFGRTQDTRGCDTCRCRSRTEPSVQAPVGRQLPCPTSRCKNFCFFGRAQDTRGCDTCRCRSRTDTDGRAGFSQLRNIQGPSQVQCPQLRCSNFCRSGFWAVDSQGCPTCNCQQSSFFFRG</sequence>